<dbReference type="SUPFAM" id="SSF88723">
    <property type="entry name" value="PIN domain-like"/>
    <property type="match status" value="1"/>
</dbReference>
<name>A0ABR9E2U5_9GAMM</name>
<dbReference type="EMBL" id="AQGU01000028">
    <property type="protein sequence ID" value="MBE0360920.1"/>
    <property type="molecule type" value="Genomic_DNA"/>
</dbReference>
<reference evidence="1 2" key="1">
    <citation type="submission" date="2015-06" db="EMBL/GenBank/DDBJ databases">
        <title>Genome sequence of Pseudoalteromonas aliena.</title>
        <authorList>
            <person name="Xie B.-B."/>
            <person name="Rong J.-C."/>
            <person name="Qin Q.-L."/>
            <person name="Zhang Y.-Z."/>
        </authorList>
    </citation>
    <scope>NUCLEOTIDE SEQUENCE [LARGE SCALE GENOMIC DNA]</scope>
    <source>
        <strain evidence="1 2">SW19</strain>
    </source>
</reference>
<dbReference type="RefSeq" id="WP_193156420.1">
    <property type="nucleotide sequence ID" value="NZ_AQGU01000028.1"/>
</dbReference>
<evidence type="ECO:0000313" key="1">
    <source>
        <dbReference type="EMBL" id="MBE0360920.1"/>
    </source>
</evidence>
<gene>
    <name evidence="1" type="ORF">PALI_a2993</name>
</gene>
<dbReference type="InterPro" id="IPR021799">
    <property type="entry name" value="PIN-like_prokaryotic"/>
</dbReference>
<evidence type="ECO:0000313" key="2">
    <source>
        <dbReference type="Proteomes" id="UP000648482"/>
    </source>
</evidence>
<dbReference type="Proteomes" id="UP000648482">
    <property type="component" value="Unassembled WGS sequence"/>
</dbReference>
<dbReference type="Pfam" id="PF11848">
    <property type="entry name" value="DUF3368"/>
    <property type="match status" value="1"/>
</dbReference>
<comment type="caution">
    <text evidence="1">The sequence shown here is derived from an EMBL/GenBank/DDBJ whole genome shotgun (WGS) entry which is preliminary data.</text>
</comment>
<accession>A0ABR9E2U5</accession>
<dbReference type="Gene3D" id="3.40.50.1010">
    <property type="entry name" value="5'-nuclease"/>
    <property type="match status" value="1"/>
</dbReference>
<sequence length="160" mass="18068">MQQLLISDANILIDMEKGELLTQLFQLPYQFAIPDILFVEELEEEHAHLPAMGLTLEELSPDSMMHAMELIPLYLNASRNDIFALCLAKQKNCPLVTGDMALRKAAEKEGIVVQGTISLITQLVRQQIITKETALKAYEKMKLSGRRLPWKVAIEHLNAL</sequence>
<protein>
    <recommendedName>
        <fullName evidence="3">DUF3368 domain-containing protein</fullName>
    </recommendedName>
</protein>
<evidence type="ECO:0008006" key="3">
    <source>
        <dbReference type="Google" id="ProtNLM"/>
    </source>
</evidence>
<keyword evidence="2" id="KW-1185">Reference proteome</keyword>
<organism evidence="1 2">
    <name type="scientific">Pseudoalteromonas aliena SW19</name>
    <dbReference type="NCBI Taxonomy" id="1314866"/>
    <lineage>
        <taxon>Bacteria</taxon>
        <taxon>Pseudomonadati</taxon>
        <taxon>Pseudomonadota</taxon>
        <taxon>Gammaproteobacteria</taxon>
        <taxon>Alteromonadales</taxon>
        <taxon>Pseudoalteromonadaceae</taxon>
        <taxon>Pseudoalteromonas</taxon>
    </lineage>
</organism>
<dbReference type="CDD" id="cd18685">
    <property type="entry name" value="PIN_VapC-like"/>
    <property type="match status" value="1"/>
</dbReference>
<proteinExistence type="predicted"/>
<dbReference type="InterPro" id="IPR029060">
    <property type="entry name" value="PIN-like_dom_sf"/>
</dbReference>